<dbReference type="PRINTS" id="PR00834">
    <property type="entry name" value="PROTEASES2C"/>
</dbReference>
<evidence type="ECO:0000313" key="8">
    <source>
        <dbReference type="EMBL" id="KAL3797571.1"/>
    </source>
</evidence>
<dbReference type="InterPro" id="IPR001940">
    <property type="entry name" value="Peptidase_S1C"/>
</dbReference>
<reference evidence="8 9" key="1">
    <citation type="submission" date="2024-10" db="EMBL/GenBank/DDBJ databases">
        <title>Updated reference genomes for cyclostephanoid diatoms.</title>
        <authorList>
            <person name="Roberts W.R."/>
            <person name="Alverson A.J."/>
        </authorList>
    </citation>
    <scope>NUCLEOTIDE SEQUENCE [LARGE SCALE GENOMIC DNA]</scope>
    <source>
        <strain evidence="8 9">AJA010-31</strain>
    </source>
</reference>
<comment type="caution">
    <text evidence="8">The sequence shown here is derived from an EMBL/GenBank/DDBJ whole genome shotgun (WGS) entry which is preliminary data.</text>
</comment>
<dbReference type="EMBL" id="JALLPJ020000250">
    <property type="protein sequence ID" value="KAL3797571.1"/>
    <property type="molecule type" value="Genomic_DNA"/>
</dbReference>
<dbReference type="InterPro" id="IPR046449">
    <property type="entry name" value="DEGP_PDZ_sf"/>
</dbReference>
<name>A0ABD3QDH9_9STRA</name>
<keyword evidence="9" id="KW-1185">Reference proteome</keyword>
<feature type="region of interest" description="Disordered" evidence="6">
    <location>
        <begin position="63"/>
        <end position="93"/>
    </location>
</feature>
<feature type="compositionally biased region" description="Polar residues" evidence="6">
    <location>
        <begin position="386"/>
        <end position="395"/>
    </location>
</feature>
<gene>
    <name evidence="8" type="ORF">ACHAWO_012585</name>
</gene>
<sequence>MSDDEDILPLEDQPLTSTTALDATSLLPPPLLARPKHTSSSSRTRPVVKLVVTSVTRSYSEPWRRRTQRESGGTGFLIPWTDGSDGDGGSRSTSTVRILTNAHVVRNASSVRARSSFGPHVVNCEVEWISLPLDLALVKISDGDYDDFCKGWGFESNGMSYNNSSSSSNSEHASEEKFKEEKLKEDKTKKELKLLSLSNTLPSLDSNVTCVGFPMGGKQISVTRGVISRIDVDALNVLRIQIDAAINPGNSGGPVFDEQGQVVGISTSVILKASNIGYIIPGKVVHMFLQMCRDGMEANLEDRFCGLGSLVVRDAVNGGTRLQYAAEDGPKHVPGITNLGILGAQNLESKALRRHLGLEELNLSGGVRIVGSRSNQEEKEKASVTGAETNGSSSSSGLQCNDVLLAINNEEIGYDGTIQLSPTRPDERINFRVLVTSEKVGTKMTLDVLRSKKRQTLEVTLDSSRFLVPQYDDFDASPHSMLFVADVSLVGYYTALLSPSLLFVSPLTLPLVNEKKSSNTKLAYTDYYKKQRYGHEQIIVLSKVLNDEVNVGYHGWANMILKSVNGHECQNIQELVNVLTMKIQDGTLEFHFENTGSTNSDGEADWLICMNIQEVSQSESRILSRHMIASWCSTDAISREVYLEVEKADFTDVEKSAAWSTMGGLRKILCRDK</sequence>
<dbReference type="PANTHER" id="PTHR45980:SF9">
    <property type="entry name" value="PROTEASE DO-LIKE 10, MITOCHONDRIAL-RELATED"/>
    <property type="match status" value="1"/>
</dbReference>
<accession>A0ABD3QDH9</accession>
<dbReference type="SUPFAM" id="SSF50156">
    <property type="entry name" value="PDZ domain-like"/>
    <property type="match status" value="1"/>
</dbReference>
<evidence type="ECO:0000256" key="5">
    <source>
        <dbReference type="ARBA" id="ARBA00023026"/>
    </source>
</evidence>
<evidence type="ECO:0000256" key="1">
    <source>
        <dbReference type="ARBA" id="ARBA00010541"/>
    </source>
</evidence>
<dbReference type="Gene3D" id="2.30.42.10">
    <property type="match status" value="1"/>
</dbReference>
<dbReference type="Gene3D" id="2.40.10.10">
    <property type="entry name" value="Trypsin-like serine proteases"/>
    <property type="match status" value="2"/>
</dbReference>
<comment type="similarity">
    <text evidence="1">Belongs to the peptidase S1C family.</text>
</comment>
<dbReference type="InterPro" id="IPR041517">
    <property type="entry name" value="DEGP_PDZ"/>
</dbReference>
<feature type="compositionally biased region" description="Low complexity" evidence="6">
    <location>
        <begin position="14"/>
        <end position="26"/>
    </location>
</feature>
<dbReference type="GO" id="GO:0008236">
    <property type="term" value="F:serine-type peptidase activity"/>
    <property type="evidence" value="ECO:0007669"/>
    <property type="project" value="UniProtKB-KW"/>
</dbReference>
<dbReference type="Pfam" id="PF13365">
    <property type="entry name" value="Trypsin_2"/>
    <property type="match status" value="1"/>
</dbReference>
<evidence type="ECO:0000256" key="2">
    <source>
        <dbReference type="ARBA" id="ARBA00022670"/>
    </source>
</evidence>
<feature type="domain" description="Protease Do-like PDZ" evidence="7">
    <location>
        <begin position="502"/>
        <end position="635"/>
    </location>
</feature>
<dbReference type="InterPro" id="IPR036034">
    <property type="entry name" value="PDZ_sf"/>
</dbReference>
<dbReference type="GO" id="GO:0006508">
    <property type="term" value="P:proteolysis"/>
    <property type="evidence" value="ECO:0007669"/>
    <property type="project" value="UniProtKB-KW"/>
</dbReference>
<keyword evidence="5" id="KW-0843">Virulence</keyword>
<evidence type="ECO:0000259" key="7">
    <source>
        <dbReference type="Pfam" id="PF17815"/>
    </source>
</evidence>
<dbReference type="InterPro" id="IPR043504">
    <property type="entry name" value="Peptidase_S1_PA_chymotrypsin"/>
</dbReference>
<evidence type="ECO:0000256" key="6">
    <source>
        <dbReference type="SAM" id="MobiDB-lite"/>
    </source>
</evidence>
<protein>
    <recommendedName>
        <fullName evidence="7">Protease Do-like PDZ domain-containing protein</fullName>
    </recommendedName>
</protein>
<feature type="region of interest" description="Disordered" evidence="6">
    <location>
        <begin position="372"/>
        <end position="395"/>
    </location>
</feature>
<keyword evidence="2" id="KW-0645">Protease</keyword>
<feature type="region of interest" description="Disordered" evidence="6">
    <location>
        <begin position="161"/>
        <end position="184"/>
    </location>
</feature>
<dbReference type="InterPro" id="IPR009003">
    <property type="entry name" value="Peptidase_S1_PA"/>
</dbReference>
<proteinExistence type="inferred from homology"/>
<dbReference type="Proteomes" id="UP001530400">
    <property type="component" value="Unassembled WGS sequence"/>
</dbReference>
<dbReference type="PANTHER" id="PTHR45980">
    <property type="match status" value="1"/>
</dbReference>
<evidence type="ECO:0000256" key="4">
    <source>
        <dbReference type="ARBA" id="ARBA00022825"/>
    </source>
</evidence>
<evidence type="ECO:0000313" key="9">
    <source>
        <dbReference type="Proteomes" id="UP001530400"/>
    </source>
</evidence>
<feature type="compositionally biased region" description="Low complexity" evidence="6">
    <location>
        <begin position="161"/>
        <end position="171"/>
    </location>
</feature>
<evidence type="ECO:0000256" key="3">
    <source>
        <dbReference type="ARBA" id="ARBA00022801"/>
    </source>
</evidence>
<feature type="compositionally biased region" description="Basic and acidic residues" evidence="6">
    <location>
        <begin position="172"/>
        <end position="184"/>
    </location>
</feature>
<feature type="region of interest" description="Disordered" evidence="6">
    <location>
        <begin position="1"/>
        <end position="45"/>
    </location>
</feature>
<keyword evidence="4" id="KW-0720">Serine protease</keyword>
<dbReference type="Pfam" id="PF17815">
    <property type="entry name" value="PDZ_3"/>
    <property type="match status" value="1"/>
</dbReference>
<dbReference type="Gene3D" id="3.20.190.20">
    <property type="match status" value="1"/>
</dbReference>
<keyword evidence="3" id="KW-0378">Hydrolase</keyword>
<dbReference type="SUPFAM" id="SSF50494">
    <property type="entry name" value="Trypsin-like serine proteases"/>
    <property type="match status" value="1"/>
</dbReference>
<dbReference type="AlphaFoldDB" id="A0ABD3QDH9"/>
<organism evidence="8 9">
    <name type="scientific">Cyclotella atomus</name>
    <dbReference type="NCBI Taxonomy" id="382360"/>
    <lineage>
        <taxon>Eukaryota</taxon>
        <taxon>Sar</taxon>
        <taxon>Stramenopiles</taxon>
        <taxon>Ochrophyta</taxon>
        <taxon>Bacillariophyta</taxon>
        <taxon>Coscinodiscophyceae</taxon>
        <taxon>Thalassiosirophycidae</taxon>
        <taxon>Stephanodiscales</taxon>
        <taxon>Stephanodiscaceae</taxon>
        <taxon>Cyclotella</taxon>
    </lineage>
</organism>